<dbReference type="AlphaFoldDB" id="A0A0H5AJ71"/>
<dbReference type="EMBL" id="LC019116">
    <property type="protein sequence ID" value="BAR88271.1"/>
    <property type="molecule type" value="Genomic_DNA"/>
</dbReference>
<dbReference type="FunFam" id="3.40.50.2000:FF:000060">
    <property type="entry name" value="Glycosyltransferase"/>
    <property type="match status" value="1"/>
</dbReference>
<reference evidence="4" key="1">
    <citation type="journal article" date="2015" name="Planta">
        <title>Spontaneous mutations of the UDP-glucose:flavonoid 3-O-glucosyltransferase gene confers pale- and dull-colored flowers in the Japanese and common morning glories.</title>
        <authorList>
            <person name="Morita Y."/>
            <person name="Ishiguro K."/>
            <person name="Tanaka Y."/>
            <person name="Iida S."/>
            <person name="Hoshino A."/>
        </authorList>
    </citation>
    <scope>NUCLEOTIDE SEQUENCE</scope>
    <source>
        <strain evidence="4">Q531</strain>
    </source>
</reference>
<evidence type="ECO:0000256" key="3">
    <source>
        <dbReference type="ARBA" id="ARBA00022679"/>
    </source>
</evidence>
<comment type="similarity">
    <text evidence="1">Belongs to the UDP-glycosyltransferase family.</text>
</comment>
<protein>
    <submittedName>
        <fullName evidence="4">UDP-glucose:flavonoid 3-O-glucosyltransferase</fullName>
    </submittedName>
</protein>
<dbReference type="GO" id="GO:0080044">
    <property type="term" value="F:quercetin 7-O-glucosyltransferase activity"/>
    <property type="evidence" value="ECO:0007669"/>
    <property type="project" value="TreeGrafter"/>
</dbReference>
<dbReference type="Pfam" id="PF00201">
    <property type="entry name" value="UDPGT"/>
    <property type="match status" value="1"/>
</dbReference>
<accession>A0A0H5AJ71</accession>
<evidence type="ECO:0000256" key="2">
    <source>
        <dbReference type="ARBA" id="ARBA00022676"/>
    </source>
</evidence>
<evidence type="ECO:0000313" key="4">
    <source>
        <dbReference type="EMBL" id="BAR88271.1"/>
    </source>
</evidence>
<dbReference type="Gene3D" id="3.40.50.2000">
    <property type="entry name" value="Glycogen Phosphorylase B"/>
    <property type="match status" value="2"/>
</dbReference>
<organism evidence="4">
    <name type="scientific">Ipomoea nil</name>
    <name type="common">Japanese morning glory</name>
    <name type="synonym">Pharbitis nil</name>
    <dbReference type="NCBI Taxonomy" id="35883"/>
    <lineage>
        <taxon>Eukaryota</taxon>
        <taxon>Viridiplantae</taxon>
        <taxon>Streptophyta</taxon>
        <taxon>Embryophyta</taxon>
        <taxon>Tracheophyta</taxon>
        <taxon>Spermatophyta</taxon>
        <taxon>Magnoliopsida</taxon>
        <taxon>eudicotyledons</taxon>
        <taxon>Gunneridae</taxon>
        <taxon>Pentapetalae</taxon>
        <taxon>asterids</taxon>
        <taxon>lamiids</taxon>
        <taxon>Solanales</taxon>
        <taxon>Convolvulaceae</taxon>
        <taxon>Ipomoeeae</taxon>
        <taxon>Ipomoea</taxon>
    </lineage>
</organism>
<keyword evidence="2" id="KW-0328">Glycosyltransferase</keyword>
<keyword evidence="3 4" id="KW-0808">Transferase</keyword>
<dbReference type="CDD" id="cd03784">
    <property type="entry name" value="GT1_Gtf-like"/>
    <property type="match status" value="1"/>
</dbReference>
<dbReference type="InterPro" id="IPR002213">
    <property type="entry name" value="UDP_glucos_trans"/>
</dbReference>
<name>A0A0H5AJ71_IPONI</name>
<dbReference type="PANTHER" id="PTHR11926">
    <property type="entry name" value="GLUCOSYL/GLUCURONOSYL TRANSFERASES"/>
    <property type="match status" value="1"/>
</dbReference>
<dbReference type="SUPFAM" id="SSF53756">
    <property type="entry name" value="UDP-Glycosyltransferase/glycogen phosphorylase"/>
    <property type="match status" value="1"/>
</dbReference>
<dbReference type="GO" id="GO:0080043">
    <property type="term" value="F:quercetin 3-O-glucosyltransferase activity"/>
    <property type="evidence" value="ECO:0007669"/>
    <property type="project" value="TreeGrafter"/>
</dbReference>
<sequence>MGSSECHVAVLAFPFATHAAPLLSLVEQLSAAFPSARFSFFNNHDSNSGLFRGRNPAAGKVKAYDVWDGTVAGEALVTHEEFIMAMPGNYVKAIAEAEAETGTKFGCFLTDAFLWFGGDLAAERGGVPWIALWTAGACSISAHLYTDFVRSLAAATPTANGKHRLDQKLKVIPGMSELSIGEMPGEILAKDLQAPFPGMIYNMALKLPGANAVVLNSFQNLEPTVTDDLRSKLQKVFNIGPMILRQAAATPKPPIISDDHNCLPWLDSLPPASPPAVYLSFGSGLTPPPDEIVALAEALEAKRAPFLWSLKPHGVKHLPEGFLERTKEFGKIVPWAPQVQVLSHPGVGAFVTHCGWNSTLEAISFGVCLICRPFYGDQQINSRFVESVWEIGVKVEGGKFTKDETLKALNVVLDSDRGKLLKENVVKLKGEAMEAVKPNGSSTKDFQELVHLLNGYF</sequence>
<evidence type="ECO:0000256" key="1">
    <source>
        <dbReference type="ARBA" id="ARBA00009995"/>
    </source>
</evidence>
<proteinExistence type="inferred from homology"/>
<dbReference type="PANTHER" id="PTHR11926:SF774">
    <property type="entry name" value="UDP-GLYCOSYLTRANSFERASE 85A1-RELATED"/>
    <property type="match status" value="1"/>
</dbReference>
<dbReference type="GO" id="GO:0016138">
    <property type="term" value="P:glycoside biosynthetic process"/>
    <property type="evidence" value="ECO:0007669"/>
    <property type="project" value="UniProtKB-ARBA"/>
</dbReference>
<gene>
    <name evidence="4" type="primary">Duskish</name>
    <name evidence="4" type="synonym">In3GT</name>
</gene>